<protein>
    <submittedName>
        <fullName evidence="1">Uncharacterized protein</fullName>
    </submittedName>
</protein>
<dbReference type="Proteomes" id="UP000005396">
    <property type="component" value="Unassembled WGS sequence"/>
</dbReference>
<comment type="caution">
    <text evidence="1">The sequence shown here is derived from an EMBL/GenBank/DDBJ whole genome shotgun (WGS) entry which is preliminary data.</text>
</comment>
<name>A8S2E5_ENTBW</name>
<evidence type="ECO:0000313" key="2">
    <source>
        <dbReference type="Proteomes" id="UP000005396"/>
    </source>
</evidence>
<sequence length="34" mass="4162">MHRSRGVWACCYDKKIREYFKKRGRKRAASLFGR</sequence>
<reference evidence="1 2" key="1">
    <citation type="submission" date="2007-08" db="EMBL/GenBank/DDBJ databases">
        <authorList>
            <person name="Fulton L."/>
            <person name="Clifton S."/>
            <person name="Fulton B."/>
            <person name="Xu J."/>
            <person name="Minx P."/>
            <person name="Pepin K.H."/>
            <person name="Johnson M."/>
            <person name="Thiruvilangam P."/>
            <person name="Bhonagiri V."/>
            <person name="Nash W.E."/>
            <person name="Mardis E.R."/>
            <person name="Wilson R.K."/>
        </authorList>
    </citation>
    <scope>NUCLEOTIDE SEQUENCE [LARGE SCALE GENOMIC DNA]</scope>
    <source>
        <strain evidence="2">ATCC BAA-613 / DSM 15670 / CCUG 46953 / JCM 12243 / WAL 16351</strain>
    </source>
</reference>
<accession>A8S2E5</accession>
<gene>
    <name evidence="1" type="ORF">CLOBOL_06052</name>
</gene>
<organism evidence="1 2">
    <name type="scientific">Enterocloster bolteae (strain ATCC BAA-613 / DSM 15670 / CCUG 46953 / JCM 12243 / WAL 16351)</name>
    <name type="common">Clostridium bolteae</name>
    <dbReference type="NCBI Taxonomy" id="411902"/>
    <lineage>
        <taxon>Bacteria</taxon>
        <taxon>Bacillati</taxon>
        <taxon>Bacillota</taxon>
        <taxon>Clostridia</taxon>
        <taxon>Lachnospirales</taxon>
        <taxon>Lachnospiraceae</taxon>
        <taxon>Enterocloster</taxon>
    </lineage>
</organism>
<dbReference type="AlphaFoldDB" id="A8S2E5"/>
<dbReference type="PaxDb" id="411902-CLOBOL_06052"/>
<dbReference type="HOGENOM" id="CLU_3372982_0_0_9"/>
<reference evidence="1 2" key="2">
    <citation type="submission" date="2007-09" db="EMBL/GenBank/DDBJ databases">
        <title>Draft genome sequence of Clostridium bolteae (ATCC BAA-613).</title>
        <authorList>
            <person name="Sudarsanam P."/>
            <person name="Ley R."/>
            <person name="Guruge J."/>
            <person name="Turnbaugh P.J."/>
            <person name="Mahowald M."/>
            <person name="Liep D."/>
            <person name="Gordon J."/>
        </authorList>
    </citation>
    <scope>NUCLEOTIDE SEQUENCE [LARGE SCALE GENOMIC DNA]</scope>
    <source>
        <strain evidence="2">ATCC BAA-613 / DSM 15670 / CCUG 46953 / JCM 12243 / WAL 16351</strain>
    </source>
</reference>
<proteinExistence type="predicted"/>
<evidence type="ECO:0000313" key="1">
    <source>
        <dbReference type="EMBL" id="EDP13487.1"/>
    </source>
</evidence>
<dbReference type="EMBL" id="ABCC02000047">
    <property type="protein sequence ID" value="EDP13487.1"/>
    <property type="molecule type" value="Genomic_DNA"/>
</dbReference>